<dbReference type="OrthoDB" id="737278at2759"/>
<dbReference type="SUPFAM" id="SSF101941">
    <property type="entry name" value="NAC domain"/>
    <property type="match status" value="1"/>
</dbReference>
<evidence type="ECO:0000259" key="13">
    <source>
        <dbReference type="PROSITE" id="PS51005"/>
    </source>
</evidence>
<dbReference type="GO" id="GO:0016020">
    <property type="term" value="C:membrane"/>
    <property type="evidence" value="ECO:0007669"/>
    <property type="project" value="UniProtKB-SubCell"/>
</dbReference>
<evidence type="ECO:0000256" key="10">
    <source>
        <dbReference type="ARBA" id="ARBA00023242"/>
    </source>
</evidence>
<keyword evidence="4 12" id="KW-1133">Transmembrane helix</keyword>
<evidence type="ECO:0000313" key="16">
    <source>
        <dbReference type="RefSeq" id="XP_011070420.1"/>
    </source>
</evidence>
<evidence type="ECO:0000256" key="6">
    <source>
        <dbReference type="ARBA" id="ARBA00023125"/>
    </source>
</evidence>
<evidence type="ECO:0000256" key="11">
    <source>
        <dbReference type="SAM" id="MobiDB-lite"/>
    </source>
</evidence>
<dbReference type="PANTHER" id="PTHR31744:SF216">
    <property type="entry name" value="NAC TRANSCRIPTION FACTOR"/>
    <property type="match status" value="1"/>
</dbReference>
<organism evidence="14 16">
    <name type="scientific">Sesamum indicum</name>
    <name type="common">Oriental sesame</name>
    <name type="synonym">Sesamum orientale</name>
    <dbReference type="NCBI Taxonomy" id="4182"/>
    <lineage>
        <taxon>Eukaryota</taxon>
        <taxon>Viridiplantae</taxon>
        <taxon>Streptophyta</taxon>
        <taxon>Embryophyta</taxon>
        <taxon>Tracheophyta</taxon>
        <taxon>Spermatophyta</taxon>
        <taxon>Magnoliopsida</taxon>
        <taxon>eudicotyledons</taxon>
        <taxon>Gunneridae</taxon>
        <taxon>Pentapetalae</taxon>
        <taxon>asterids</taxon>
        <taxon>lamiids</taxon>
        <taxon>Lamiales</taxon>
        <taxon>Pedaliaceae</taxon>
        <taxon>Sesamum</taxon>
    </lineage>
</organism>
<feature type="transmembrane region" description="Helical" evidence="12">
    <location>
        <begin position="562"/>
        <end position="582"/>
    </location>
</feature>
<comment type="subcellular location">
    <subcellularLocation>
        <location evidence="2">Membrane</location>
        <topology evidence="2">Single-pass membrane protein</topology>
    </subcellularLocation>
    <subcellularLocation>
        <location evidence="1">Nucleus</location>
    </subcellularLocation>
</comment>
<evidence type="ECO:0000256" key="4">
    <source>
        <dbReference type="ARBA" id="ARBA00022989"/>
    </source>
</evidence>
<dbReference type="Proteomes" id="UP000504604">
    <property type="component" value="Linkage group LG2"/>
</dbReference>
<dbReference type="RefSeq" id="XP_011070420.1">
    <property type="nucleotide sequence ID" value="XM_011072118.2"/>
</dbReference>
<keyword evidence="8" id="KW-0010">Activator</keyword>
<evidence type="ECO:0000313" key="15">
    <source>
        <dbReference type="RefSeq" id="XP_011070419.1"/>
    </source>
</evidence>
<evidence type="ECO:0000256" key="8">
    <source>
        <dbReference type="ARBA" id="ARBA00023159"/>
    </source>
</evidence>
<gene>
    <name evidence="15 16" type="primary">LOC105156080</name>
</gene>
<sequence length="590" mass="66053">MSSCGNTMKLEALPKGFRFRPTDEELVNHYLRLKINGRHSAVEVIPEVDVCKWEPWDLPALSVIKSDDREWFFFCPRDKKYPNGHRSNRATEAGYWKATGKDRTIKSRKSSSSGWANPHLIGMKKTLVFYKGRAPKGERTNWIMHEYRATEQDLDGTAPGQGDYVLCRLFHKADEKLYNSNYDEVERSGSFPSTNKSSPDDISSDLFREPPMLDTQVLREPEDIKKWWADQSDCMTPTNLAPVESCASDGVNHSGEETATEVYAPLREVSMSEEASYSQFDDKVFDALKSQSYTDLGACLGSPFADDFGNEQNGLHFQDGTSEQDASLSDLLEGLQNRGDYSCVVTSESFNPGRIDGQEHTPSAICKVNDCKLHGGTDMKMVQPQGQLCPSFPQEVPSTENSQPNYAVEEVDSSANTVRHSCYKPVETVYDTNPIKNDPIPVIETGIKIRLRQPRDQPSFEKPANQGTASRRIRLCTGCGPTSISCEKSKGEKDEPQSLVMQATNDIDRTSNCQESEGRILYENKKTAETHDPTLAVKPGLASIKLSEKLPVHRCSDYLKEYGVSTYLVIIMSVVFLGMWIYPSLHSVHG</sequence>
<dbReference type="RefSeq" id="XP_011070419.1">
    <property type="nucleotide sequence ID" value="XM_011072117.2"/>
</dbReference>
<dbReference type="AlphaFoldDB" id="A0A6I9SLT6"/>
<dbReference type="FunFam" id="2.170.150.80:FF:000002">
    <property type="entry name" value="Nac domain-containing protein 86"/>
    <property type="match status" value="1"/>
</dbReference>
<keyword evidence="6" id="KW-0238">DNA-binding</keyword>
<dbReference type="Pfam" id="PF02365">
    <property type="entry name" value="NAM"/>
    <property type="match status" value="1"/>
</dbReference>
<dbReference type="Gene3D" id="2.170.150.80">
    <property type="entry name" value="NAC domain"/>
    <property type="match status" value="1"/>
</dbReference>
<proteinExistence type="predicted"/>
<dbReference type="GO" id="GO:0005634">
    <property type="term" value="C:nucleus"/>
    <property type="evidence" value="ECO:0007669"/>
    <property type="project" value="UniProtKB-SubCell"/>
</dbReference>
<dbReference type="PANTHER" id="PTHR31744">
    <property type="entry name" value="PROTEIN CUP-SHAPED COTYLEDON 2-RELATED"/>
    <property type="match status" value="1"/>
</dbReference>
<feature type="domain" description="NAC" evidence="13">
    <location>
        <begin position="13"/>
        <end position="172"/>
    </location>
</feature>
<feature type="region of interest" description="Disordered" evidence="11">
    <location>
        <begin position="185"/>
        <end position="215"/>
    </location>
</feature>
<evidence type="ECO:0000256" key="9">
    <source>
        <dbReference type="ARBA" id="ARBA00023163"/>
    </source>
</evidence>
<evidence type="ECO:0000256" key="5">
    <source>
        <dbReference type="ARBA" id="ARBA00023015"/>
    </source>
</evidence>
<dbReference type="KEGG" id="sind:105156080"/>
<evidence type="ECO:0000256" key="12">
    <source>
        <dbReference type="SAM" id="Phobius"/>
    </source>
</evidence>
<name>A0A6I9SLT6_SESIN</name>
<dbReference type="InterPro" id="IPR036093">
    <property type="entry name" value="NAC_dom_sf"/>
</dbReference>
<accession>A0A6I9SLT6</accession>
<dbReference type="GO" id="GO:0006355">
    <property type="term" value="P:regulation of DNA-templated transcription"/>
    <property type="evidence" value="ECO:0007669"/>
    <property type="project" value="InterPro"/>
</dbReference>
<evidence type="ECO:0000313" key="14">
    <source>
        <dbReference type="Proteomes" id="UP000504604"/>
    </source>
</evidence>
<dbReference type="InterPro" id="IPR003441">
    <property type="entry name" value="NAC-dom"/>
</dbReference>
<dbReference type="GO" id="GO:0000976">
    <property type="term" value="F:transcription cis-regulatory region binding"/>
    <property type="evidence" value="ECO:0007669"/>
    <property type="project" value="UniProtKB-ARBA"/>
</dbReference>
<evidence type="ECO:0000256" key="7">
    <source>
        <dbReference type="ARBA" id="ARBA00023136"/>
    </source>
</evidence>
<keyword evidence="7 12" id="KW-0472">Membrane</keyword>
<keyword evidence="14" id="KW-1185">Reference proteome</keyword>
<feature type="compositionally biased region" description="Polar residues" evidence="11">
    <location>
        <begin position="190"/>
        <end position="201"/>
    </location>
</feature>
<keyword evidence="3 12" id="KW-0812">Transmembrane</keyword>
<reference evidence="15 16" key="1">
    <citation type="submission" date="2025-04" db="UniProtKB">
        <authorList>
            <consortium name="RefSeq"/>
        </authorList>
    </citation>
    <scope>IDENTIFICATION</scope>
</reference>
<keyword evidence="5" id="KW-0805">Transcription regulation</keyword>
<evidence type="ECO:0000256" key="3">
    <source>
        <dbReference type="ARBA" id="ARBA00022692"/>
    </source>
</evidence>
<evidence type="ECO:0000256" key="2">
    <source>
        <dbReference type="ARBA" id="ARBA00004167"/>
    </source>
</evidence>
<protein>
    <submittedName>
        <fullName evidence="15 16">Protein NTM1-like 9</fullName>
    </submittedName>
</protein>
<keyword evidence="10" id="KW-0539">Nucleus</keyword>
<dbReference type="GeneID" id="105156080"/>
<evidence type="ECO:0000256" key="1">
    <source>
        <dbReference type="ARBA" id="ARBA00004123"/>
    </source>
</evidence>
<dbReference type="PROSITE" id="PS51005">
    <property type="entry name" value="NAC"/>
    <property type="match status" value="1"/>
</dbReference>
<keyword evidence="9" id="KW-0804">Transcription</keyword>